<evidence type="ECO:0000313" key="3">
    <source>
        <dbReference type="EMBL" id="RPD41238.1"/>
    </source>
</evidence>
<dbReference type="Proteomes" id="UP000279089">
    <property type="component" value="Unassembled WGS sequence"/>
</dbReference>
<evidence type="ECO:0000256" key="1">
    <source>
        <dbReference type="SAM" id="Phobius"/>
    </source>
</evidence>
<sequence>MGRFFIGYAPAHNSGCFKHSLPGIGSIVFFALFLVMHRFIRLLIILLPIAFLHGSLPAAVLHTGHGQRYADVSGAAKAARPGDTILLHSGTYSGNQSLQGLQGAPGKWIYIIAEKSGAVLFKGGAAAWTGSDLAYLHIEGIVFSGQTGNGLNIDDGSSYASPAHHIVLQHCIFRDMAATGNNDLLKLSGVDDLTIQQCTFLNGSPGGSGIDMVGCHNSLIRQCRFENMGANAVQMKGGSCNIRVEACIFINAGSRAINLGGSTGQAFFRPGNATWEAADLKVYSNVFIGSEVPVAFVGCTRSEVVNNTIYKPGRWVIRILQENKDTARFVKCGNNTFRNNLIYVDGQLRTTCSIGAGTAPESFTFSNNLWFHSEDNAWQGPQLPVREKDGLTGKDPLFRNAGKEDFVIPLHSPAARAGYPMVHPEKDNAGNKFLPKRAIGAFEAAT</sequence>
<dbReference type="Gene3D" id="2.160.20.10">
    <property type="entry name" value="Single-stranded right-handed beta-helix, Pectin lyase-like"/>
    <property type="match status" value="1"/>
</dbReference>
<keyword evidence="1" id="KW-0472">Membrane</keyword>
<evidence type="ECO:0000259" key="2">
    <source>
        <dbReference type="Pfam" id="PF13229"/>
    </source>
</evidence>
<dbReference type="Pfam" id="PF13229">
    <property type="entry name" value="Beta_helix"/>
    <property type="match status" value="1"/>
</dbReference>
<gene>
    <name evidence="3" type="ORF">EG028_11205</name>
</gene>
<dbReference type="AlphaFoldDB" id="A0A3N4MCH6"/>
<protein>
    <recommendedName>
        <fullName evidence="2">Right handed beta helix domain-containing protein</fullName>
    </recommendedName>
</protein>
<dbReference type="SUPFAM" id="SSF51126">
    <property type="entry name" value="Pectin lyase-like"/>
    <property type="match status" value="1"/>
</dbReference>
<comment type="caution">
    <text evidence="3">The sequence shown here is derived from an EMBL/GenBank/DDBJ whole genome shotgun (WGS) entry which is preliminary data.</text>
</comment>
<dbReference type="InterPro" id="IPR011050">
    <property type="entry name" value="Pectin_lyase_fold/virulence"/>
</dbReference>
<accession>A0A3N4MCH6</accession>
<dbReference type="InterPro" id="IPR012334">
    <property type="entry name" value="Pectin_lyas_fold"/>
</dbReference>
<proteinExistence type="predicted"/>
<keyword evidence="1" id="KW-0812">Transmembrane</keyword>
<keyword evidence="1" id="KW-1133">Transmembrane helix</keyword>
<dbReference type="OrthoDB" id="628936at2"/>
<keyword evidence="4" id="KW-1185">Reference proteome</keyword>
<dbReference type="SMART" id="SM00710">
    <property type="entry name" value="PbH1"/>
    <property type="match status" value="5"/>
</dbReference>
<dbReference type="EMBL" id="RMBX01000005">
    <property type="protein sequence ID" value="RPD41238.1"/>
    <property type="molecule type" value="Genomic_DNA"/>
</dbReference>
<name>A0A3N4MCH6_9BACT</name>
<reference evidence="4" key="1">
    <citation type="submission" date="2018-11" db="EMBL/GenBank/DDBJ databases">
        <title>Chitinophaga lutea sp.nov., isolate from arsenic contaminated soil.</title>
        <authorList>
            <person name="Zong Y."/>
        </authorList>
    </citation>
    <scope>NUCLEOTIDE SEQUENCE [LARGE SCALE GENOMIC DNA]</scope>
    <source>
        <strain evidence="4">YLT18</strain>
    </source>
</reference>
<evidence type="ECO:0000313" key="4">
    <source>
        <dbReference type="Proteomes" id="UP000279089"/>
    </source>
</evidence>
<dbReference type="InterPro" id="IPR039448">
    <property type="entry name" value="Beta_helix"/>
</dbReference>
<feature type="transmembrane region" description="Helical" evidence="1">
    <location>
        <begin position="43"/>
        <end position="61"/>
    </location>
</feature>
<feature type="domain" description="Right handed beta helix" evidence="2">
    <location>
        <begin position="136"/>
        <end position="266"/>
    </location>
</feature>
<feature type="transmembrane region" description="Helical" evidence="1">
    <location>
        <begin position="20"/>
        <end position="36"/>
    </location>
</feature>
<dbReference type="InterPro" id="IPR006626">
    <property type="entry name" value="PbH1"/>
</dbReference>
<organism evidence="3 4">
    <name type="scientific">Chitinophaga barathri</name>
    <dbReference type="NCBI Taxonomy" id="1647451"/>
    <lineage>
        <taxon>Bacteria</taxon>
        <taxon>Pseudomonadati</taxon>
        <taxon>Bacteroidota</taxon>
        <taxon>Chitinophagia</taxon>
        <taxon>Chitinophagales</taxon>
        <taxon>Chitinophagaceae</taxon>
        <taxon>Chitinophaga</taxon>
    </lineage>
</organism>